<sequence>MSDQPMTNLVHDAMDAAKPIVKLVAMAEAAVIGEITGEKDLVEKVPEAVDQLVDELKNRITTDEEEPIVTCSELLEQIDDEEEELDRERALYGNCDVDTCTYPQGYVRRQALFTCMTCNNNEQCTGICAACAYHCHANHNVNELYTKRFFRCDCGNSKSNHQTCKLYPNKDSENSLNKYNDNFRGIYCTCKRPYPDKESATVSMNTDDEMLQCIICEDWFHSQHLGVSVPMEENQMDIICQTCVTKYPILIHYDESRNIIAAPIENNPACLILSNNSNNNELHTIFLRDGWRKRLCRCIQCSKLYDEMNLTPIFDDADAIQEYEKQALAKSENLDGDKILADSLDSLGYTRKLEVLRGINEFKTTLGDFLREKANNDGVLTADDVKTFFAGLQEKRTEQQRTMFMPPDNCKS</sequence>
<keyword evidence="2" id="KW-0863">Zinc-finger</keyword>
<comment type="caution">
    <text evidence="6">The sequence shown here is derived from an EMBL/GenBank/DDBJ whole genome shotgun (WGS) entry which is preliminary data.</text>
</comment>
<dbReference type="InterPro" id="IPR003126">
    <property type="entry name" value="Znf_UBR"/>
</dbReference>
<evidence type="ECO:0000256" key="2">
    <source>
        <dbReference type="ARBA" id="ARBA00022771"/>
    </source>
</evidence>
<keyword evidence="1" id="KW-0479">Metal-binding</keyword>
<dbReference type="Pfam" id="PF02207">
    <property type="entry name" value="zf-UBR"/>
    <property type="match status" value="1"/>
</dbReference>
<dbReference type="InterPro" id="IPR040204">
    <property type="entry name" value="UBR7"/>
</dbReference>
<dbReference type="InterPro" id="IPR011011">
    <property type="entry name" value="Znf_FYVE_PHD"/>
</dbReference>
<dbReference type="SMART" id="SM00396">
    <property type="entry name" value="ZnF_UBR1"/>
    <property type="match status" value="1"/>
</dbReference>
<dbReference type="CDD" id="cd19677">
    <property type="entry name" value="UBR-box_UBR7"/>
    <property type="match status" value="1"/>
</dbReference>
<evidence type="ECO:0000313" key="6">
    <source>
        <dbReference type="EMBL" id="CAF3566877.1"/>
    </source>
</evidence>
<evidence type="ECO:0000256" key="1">
    <source>
        <dbReference type="ARBA" id="ARBA00022723"/>
    </source>
</evidence>
<dbReference type="Proteomes" id="UP000663868">
    <property type="component" value="Unassembled WGS sequence"/>
</dbReference>
<dbReference type="InterPro" id="IPR013083">
    <property type="entry name" value="Znf_RING/FYVE/PHD"/>
</dbReference>
<dbReference type="InterPro" id="IPR047506">
    <property type="entry name" value="UBR7-like_UBR-box"/>
</dbReference>
<dbReference type="GO" id="GO:0005737">
    <property type="term" value="C:cytoplasm"/>
    <property type="evidence" value="ECO:0007669"/>
    <property type="project" value="TreeGrafter"/>
</dbReference>
<evidence type="ECO:0000256" key="4">
    <source>
        <dbReference type="PROSITE-ProRule" id="PRU00508"/>
    </source>
</evidence>
<accession>A0A818LJJ7</accession>
<reference evidence="6" key="1">
    <citation type="submission" date="2021-02" db="EMBL/GenBank/DDBJ databases">
        <authorList>
            <person name="Nowell W R."/>
        </authorList>
    </citation>
    <scope>NUCLEOTIDE SEQUENCE</scope>
</reference>
<gene>
    <name evidence="6" type="ORF">KXQ929_LOCUS3426</name>
</gene>
<evidence type="ECO:0000313" key="7">
    <source>
        <dbReference type="Proteomes" id="UP000663868"/>
    </source>
</evidence>
<evidence type="ECO:0000259" key="5">
    <source>
        <dbReference type="PROSITE" id="PS51157"/>
    </source>
</evidence>
<feature type="zinc finger region" description="UBR-type" evidence="4">
    <location>
        <begin position="98"/>
        <end position="169"/>
    </location>
</feature>
<organism evidence="6 7">
    <name type="scientific">Adineta steineri</name>
    <dbReference type="NCBI Taxonomy" id="433720"/>
    <lineage>
        <taxon>Eukaryota</taxon>
        <taxon>Metazoa</taxon>
        <taxon>Spiralia</taxon>
        <taxon>Gnathifera</taxon>
        <taxon>Rotifera</taxon>
        <taxon>Eurotatoria</taxon>
        <taxon>Bdelloidea</taxon>
        <taxon>Adinetida</taxon>
        <taxon>Adinetidae</taxon>
        <taxon>Adineta</taxon>
    </lineage>
</organism>
<dbReference type="PANTHER" id="PTHR13513">
    <property type="entry name" value="E3 UBIQUITIN-PROTEIN LIGASE UBR7"/>
    <property type="match status" value="1"/>
</dbReference>
<dbReference type="GO" id="GO:0061630">
    <property type="term" value="F:ubiquitin protein ligase activity"/>
    <property type="evidence" value="ECO:0007669"/>
    <property type="project" value="InterPro"/>
</dbReference>
<evidence type="ECO:0000256" key="3">
    <source>
        <dbReference type="ARBA" id="ARBA00022833"/>
    </source>
</evidence>
<dbReference type="AlphaFoldDB" id="A0A818LJJ7"/>
<dbReference type="Gene3D" id="3.30.40.10">
    <property type="entry name" value="Zinc/RING finger domain, C3HC4 (zinc finger)"/>
    <property type="match status" value="1"/>
</dbReference>
<dbReference type="GO" id="GO:0008270">
    <property type="term" value="F:zinc ion binding"/>
    <property type="evidence" value="ECO:0007669"/>
    <property type="project" value="UniProtKB-KW"/>
</dbReference>
<dbReference type="EMBL" id="CAJOBB010000111">
    <property type="protein sequence ID" value="CAF3566877.1"/>
    <property type="molecule type" value="Genomic_DNA"/>
</dbReference>
<dbReference type="PANTHER" id="PTHR13513:SF9">
    <property type="entry name" value="E3 UBIQUITIN-PROTEIN LIGASE UBR7-RELATED"/>
    <property type="match status" value="1"/>
</dbReference>
<protein>
    <recommendedName>
        <fullName evidence="5">UBR-type domain-containing protein</fullName>
    </recommendedName>
</protein>
<dbReference type="PROSITE" id="PS51157">
    <property type="entry name" value="ZF_UBR"/>
    <property type="match status" value="1"/>
</dbReference>
<dbReference type="CDD" id="cd15542">
    <property type="entry name" value="PHD_UBR7"/>
    <property type="match status" value="1"/>
</dbReference>
<keyword evidence="3" id="KW-0862">Zinc</keyword>
<dbReference type="SUPFAM" id="SSF57903">
    <property type="entry name" value="FYVE/PHD zinc finger"/>
    <property type="match status" value="1"/>
</dbReference>
<name>A0A818LJJ7_9BILA</name>
<proteinExistence type="predicted"/>
<feature type="domain" description="UBR-type" evidence="5">
    <location>
        <begin position="98"/>
        <end position="169"/>
    </location>
</feature>